<accession>A0A2P6R0P7</accession>
<evidence type="ECO:0000256" key="1">
    <source>
        <dbReference type="ARBA" id="ARBA00009861"/>
    </source>
</evidence>
<evidence type="ECO:0000256" key="3">
    <source>
        <dbReference type="ARBA" id="ARBA00023315"/>
    </source>
</evidence>
<comment type="caution">
    <text evidence="4">The sequence shown here is derived from an EMBL/GenBank/DDBJ whole genome shotgun (WGS) entry which is preliminary data.</text>
</comment>
<keyword evidence="2 4" id="KW-0808">Transferase</keyword>
<dbReference type="PANTHER" id="PTHR31623">
    <property type="entry name" value="F21J9.9"/>
    <property type="match status" value="1"/>
</dbReference>
<dbReference type="Gramene" id="PRQ40000">
    <property type="protein sequence ID" value="PRQ40000"/>
    <property type="gene ID" value="RchiOBHm_Chr4g0431311"/>
</dbReference>
<comment type="similarity">
    <text evidence="1">Belongs to the plant acyltransferase family.</text>
</comment>
<dbReference type="PANTHER" id="PTHR31623:SF118">
    <property type="entry name" value="BAHD ACYLTRANSFERASE"/>
    <property type="match status" value="1"/>
</dbReference>
<evidence type="ECO:0000313" key="5">
    <source>
        <dbReference type="Proteomes" id="UP000238479"/>
    </source>
</evidence>
<proteinExistence type="inferred from homology"/>
<gene>
    <name evidence="4" type="ORF">RchiOBHm_Chr4g0431311</name>
</gene>
<dbReference type="GO" id="GO:0047162">
    <property type="term" value="F:17-O-deacetylvindoline O-acetyltransferase activity"/>
    <property type="evidence" value="ECO:0007669"/>
    <property type="project" value="UniProtKB-EC"/>
</dbReference>
<dbReference type="Proteomes" id="UP000238479">
    <property type="component" value="Chromosome 4"/>
</dbReference>
<evidence type="ECO:0000313" key="4">
    <source>
        <dbReference type="EMBL" id="PRQ40000.1"/>
    </source>
</evidence>
<keyword evidence="5" id="KW-1185">Reference proteome</keyword>
<keyword evidence="3 4" id="KW-0012">Acyltransferase</keyword>
<dbReference type="AlphaFoldDB" id="A0A2P6R0P7"/>
<dbReference type="Pfam" id="PF02458">
    <property type="entry name" value="Transferase"/>
    <property type="match status" value="1"/>
</dbReference>
<evidence type="ECO:0000256" key="2">
    <source>
        <dbReference type="ARBA" id="ARBA00022679"/>
    </source>
</evidence>
<dbReference type="STRING" id="74649.A0A2P6R0P7"/>
<sequence>MTYSNLTVILAVQVSFFDCGGMAIAICMSHKVADTSTLINFINDWAAITRDHKADQYVSPEFIAATVFPQAEIPLLPQSVIEKGDYVSKRFVFAAPKVAALKAMVCDKVQNPSKVEVVTAFIHKCAISALKSNSGSLLNPSTLLIQTVNLRGRMVPPLPKSSVGSMVWFYAVPTAEDESVIELHDLVTQMKERMAHFCVTYAEKFGKEWPLIFMECMKDSRKLFQKQNLVVYRCSSWCRIPVYEAEFGWGKPIWVTIASCVMKNSIFLIDTRNGEGIEAYVNLEKQHMDVFERDAELLAFASLNPSANIDYNT</sequence>
<organism evidence="4 5">
    <name type="scientific">Rosa chinensis</name>
    <name type="common">China rose</name>
    <dbReference type="NCBI Taxonomy" id="74649"/>
    <lineage>
        <taxon>Eukaryota</taxon>
        <taxon>Viridiplantae</taxon>
        <taxon>Streptophyta</taxon>
        <taxon>Embryophyta</taxon>
        <taxon>Tracheophyta</taxon>
        <taxon>Spermatophyta</taxon>
        <taxon>Magnoliopsida</taxon>
        <taxon>eudicotyledons</taxon>
        <taxon>Gunneridae</taxon>
        <taxon>Pentapetalae</taxon>
        <taxon>rosids</taxon>
        <taxon>fabids</taxon>
        <taxon>Rosales</taxon>
        <taxon>Rosaceae</taxon>
        <taxon>Rosoideae</taxon>
        <taxon>Rosoideae incertae sedis</taxon>
        <taxon>Rosa</taxon>
    </lineage>
</organism>
<dbReference type="EMBL" id="PDCK01000042">
    <property type="protein sequence ID" value="PRQ40000.1"/>
    <property type="molecule type" value="Genomic_DNA"/>
</dbReference>
<dbReference type="OMA" id="SRFITEC"/>
<reference evidence="4 5" key="1">
    <citation type="journal article" date="2018" name="Nat. Genet.">
        <title>The Rosa genome provides new insights in the design of modern roses.</title>
        <authorList>
            <person name="Bendahmane M."/>
        </authorList>
    </citation>
    <scope>NUCLEOTIDE SEQUENCE [LARGE SCALE GENOMIC DNA]</scope>
    <source>
        <strain evidence="5">cv. Old Blush</strain>
    </source>
</reference>
<name>A0A2P6R0P7_ROSCH</name>
<dbReference type="OrthoDB" id="1193784at2759"/>
<protein>
    <submittedName>
        <fullName evidence="4">Putative deacetylvindoline O-acetyltransferase</fullName>
        <ecNumber evidence="4">2.3.1.107</ecNumber>
    </submittedName>
</protein>
<dbReference type="EC" id="2.3.1.107" evidence="4"/>
<dbReference type="InterPro" id="IPR023213">
    <property type="entry name" value="CAT-like_dom_sf"/>
</dbReference>
<dbReference type="Gene3D" id="3.30.559.10">
    <property type="entry name" value="Chloramphenicol acetyltransferase-like domain"/>
    <property type="match status" value="2"/>
</dbReference>